<dbReference type="PANTHER" id="PTHR13285:SF23">
    <property type="entry name" value="TEICHOIC ACID D-ALANYLTRANSFERASE"/>
    <property type="match status" value="1"/>
</dbReference>
<proteinExistence type="inferred from homology"/>
<evidence type="ECO:0000256" key="9">
    <source>
        <dbReference type="PIRNR" id="PIRNR016636"/>
    </source>
</evidence>
<name>A0A8J7PE38_9BACT</name>
<evidence type="ECO:0000256" key="4">
    <source>
        <dbReference type="ARBA" id="ARBA00022679"/>
    </source>
</evidence>
<accession>A0A8J7PE38</accession>
<dbReference type="Pfam" id="PF03062">
    <property type="entry name" value="MBOAT"/>
    <property type="match status" value="1"/>
</dbReference>
<evidence type="ECO:0000256" key="10">
    <source>
        <dbReference type="SAM" id="Phobius"/>
    </source>
</evidence>
<evidence type="ECO:0000256" key="1">
    <source>
        <dbReference type="ARBA" id="ARBA00004651"/>
    </source>
</evidence>
<evidence type="ECO:0000256" key="6">
    <source>
        <dbReference type="ARBA" id="ARBA00022989"/>
    </source>
</evidence>
<feature type="transmembrane region" description="Helical" evidence="10">
    <location>
        <begin position="308"/>
        <end position="331"/>
    </location>
</feature>
<evidence type="ECO:0000256" key="2">
    <source>
        <dbReference type="ARBA" id="ARBA00010323"/>
    </source>
</evidence>
<gene>
    <name evidence="11" type="ORF">J0M35_14570</name>
</gene>
<evidence type="ECO:0000313" key="12">
    <source>
        <dbReference type="Proteomes" id="UP000664277"/>
    </source>
</evidence>
<comment type="caution">
    <text evidence="11">The sequence shown here is derived from an EMBL/GenBank/DDBJ whole genome shotgun (WGS) entry which is preliminary data.</text>
</comment>
<keyword evidence="5 10" id="KW-0812">Transmembrane</keyword>
<feature type="transmembrane region" description="Helical" evidence="10">
    <location>
        <begin position="364"/>
        <end position="384"/>
    </location>
</feature>
<feature type="transmembrane region" description="Helical" evidence="10">
    <location>
        <begin position="146"/>
        <end position="164"/>
    </location>
</feature>
<evidence type="ECO:0000256" key="3">
    <source>
        <dbReference type="ARBA" id="ARBA00022475"/>
    </source>
</evidence>
<dbReference type="PANTHER" id="PTHR13285">
    <property type="entry name" value="ACYLTRANSFERASE"/>
    <property type="match status" value="1"/>
</dbReference>
<dbReference type="InterPro" id="IPR024194">
    <property type="entry name" value="Ac/AlaTfrase_AlgI/DltB"/>
</dbReference>
<comment type="similarity">
    <text evidence="2 9">Belongs to the membrane-bound acyltransferase family.</text>
</comment>
<sequence length="486" mass="56066">MLFTSLQYLVFLPVIVALFWVLPKAWRLPMLLVASYYFYASFIWQFLALIVPLTLFNWLWGKYLAKDHSNKKILGAGIVINLVVLAIFKYANFFADSVGGLFPLFGAQNPHWSFNIILPLGISFFTFEFIHYLFEIYRGKKPIDSFVLFALFAAFFPTQIAGPIKRFPDFVAQMQADNKVRLSYFDEGVPLIIIGLAKKLLLADNLSVFVQMGMEHPELYSGPELWLFAYAFAFQIYFDFSGYTDVGRGSALLFGYHIPINFNMPYIAANMADFWHRWHVSLSTWLRDYLFIPLGGSRGGRWLTNRNLFLTMALGGLWHGASWNFVVWGVFHGLALIVHREFAAWRATIPSIKSFIESKVGGQIWHYLSLFLTFHAVCIGWVFFRIQDINAAFLMVKRMLIMRPFYSMGAPDHFLVMRQEMPVIVPIVMIMVLALLLTNLPVSWLNEKRFFQRTPAIVQAVFCTLLIVAMVTFQPDNSAPFIYFQF</sequence>
<organism evidence="11 12">
    <name type="scientific">Candidatus Obscuribacter phosphatis</name>
    <dbReference type="NCBI Taxonomy" id="1906157"/>
    <lineage>
        <taxon>Bacteria</taxon>
        <taxon>Bacillati</taxon>
        <taxon>Candidatus Melainabacteria</taxon>
        <taxon>Candidatus Obscuribacterales</taxon>
        <taxon>Candidatus Obscuribacteraceae</taxon>
        <taxon>Candidatus Obscuribacter</taxon>
    </lineage>
</organism>
<keyword evidence="4 9" id="KW-0808">Transferase</keyword>
<dbReference type="InterPro" id="IPR028362">
    <property type="entry name" value="AlgI"/>
</dbReference>
<dbReference type="PIRSF" id="PIRSF500217">
    <property type="entry name" value="AlgI"/>
    <property type="match status" value="1"/>
</dbReference>
<keyword evidence="8 9" id="KW-0012">Acyltransferase</keyword>
<feature type="transmembrane region" description="Helical" evidence="10">
    <location>
        <begin position="112"/>
        <end position="134"/>
    </location>
</feature>
<dbReference type="EMBL" id="JAFLCK010000022">
    <property type="protein sequence ID" value="MBN8661586.1"/>
    <property type="molecule type" value="Genomic_DNA"/>
</dbReference>
<evidence type="ECO:0000313" key="11">
    <source>
        <dbReference type="EMBL" id="MBN8661586.1"/>
    </source>
</evidence>
<dbReference type="InterPro" id="IPR051085">
    <property type="entry name" value="MB_O-acyltransferase"/>
</dbReference>
<dbReference type="GO" id="GO:0016746">
    <property type="term" value="F:acyltransferase activity"/>
    <property type="evidence" value="ECO:0007669"/>
    <property type="project" value="UniProtKB-KW"/>
</dbReference>
<dbReference type="AlphaFoldDB" id="A0A8J7PE38"/>
<keyword evidence="6 10" id="KW-1133">Transmembrane helix</keyword>
<dbReference type="GO" id="GO:0005886">
    <property type="term" value="C:plasma membrane"/>
    <property type="evidence" value="ECO:0007669"/>
    <property type="project" value="UniProtKB-SubCell"/>
</dbReference>
<protein>
    <submittedName>
        <fullName evidence="11">MBOAT family protein</fullName>
    </submittedName>
</protein>
<dbReference type="Proteomes" id="UP000664277">
    <property type="component" value="Unassembled WGS sequence"/>
</dbReference>
<evidence type="ECO:0000256" key="8">
    <source>
        <dbReference type="ARBA" id="ARBA00023315"/>
    </source>
</evidence>
<dbReference type="InterPro" id="IPR004299">
    <property type="entry name" value="MBOAT_fam"/>
</dbReference>
<feature type="transmembrane region" description="Helical" evidence="10">
    <location>
        <begin position="421"/>
        <end position="442"/>
    </location>
</feature>
<dbReference type="GO" id="GO:0042121">
    <property type="term" value="P:alginic acid biosynthetic process"/>
    <property type="evidence" value="ECO:0007669"/>
    <property type="project" value="InterPro"/>
</dbReference>
<keyword evidence="7 9" id="KW-0472">Membrane</keyword>
<reference evidence="11" key="1">
    <citation type="submission" date="2021-02" db="EMBL/GenBank/DDBJ databases">
        <title>Genome-Resolved Metagenomics of a Microbial Community Performing Photosynthetic Biological Nutrient Removal.</title>
        <authorList>
            <person name="Mcdaniel E.A."/>
        </authorList>
    </citation>
    <scope>NUCLEOTIDE SEQUENCE</scope>
    <source>
        <strain evidence="11">UWPOB_OBS1</strain>
    </source>
</reference>
<comment type="subcellular location">
    <subcellularLocation>
        <location evidence="1">Cell membrane</location>
        <topology evidence="1">Multi-pass membrane protein</topology>
    </subcellularLocation>
</comment>
<keyword evidence="3 9" id="KW-1003">Cell membrane</keyword>
<feature type="transmembrane region" description="Helical" evidence="10">
    <location>
        <begin position="454"/>
        <end position="473"/>
    </location>
</feature>
<evidence type="ECO:0000256" key="5">
    <source>
        <dbReference type="ARBA" id="ARBA00022692"/>
    </source>
</evidence>
<feature type="transmembrane region" description="Helical" evidence="10">
    <location>
        <begin position="37"/>
        <end position="61"/>
    </location>
</feature>
<feature type="transmembrane region" description="Helical" evidence="10">
    <location>
        <begin position="73"/>
        <end position="92"/>
    </location>
</feature>
<dbReference type="PIRSF" id="PIRSF016636">
    <property type="entry name" value="AlgI_DltB"/>
    <property type="match status" value="1"/>
</dbReference>
<evidence type="ECO:0000256" key="7">
    <source>
        <dbReference type="ARBA" id="ARBA00023136"/>
    </source>
</evidence>